<feature type="transmembrane region" description="Helical" evidence="1">
    <location>
        <begin position="46"/>
        <end position="67"/>
    </location>
</feature>
<keyword evidence="3" id="KW-1185">Reference proteome</keyword>
<evidence type="ECO:0000313" key="2">
    <source>
        <dbReference type="EMBL" id="SEL18119.1"/>
    </source>
</evidence>
<dbReference type="EMBL" id="FOBF01000004">
    <property type="protein sequence ID" value="SEL18119.1"/>
    <property type="molecule type" value="Genomic_DNA"/>
</dbReference>
<sequence length="88" mass="9508">MRPSEEPKRPSAGDLGVNVLGLLLGVMGIVLVVFFLKEDGDSWGEYLIPGILLALAAYQGVMTVLAIRRRRARRAEDPGPPPGPRVSQ</sequence>
<feature type="transmembrane region" description="Helical" evidence="1">
    <location>
        <begin position="12"/>
        <end position="34"/>
    </location>
</feature>
<reference evidence="2 3" key="1">
    <citation type="submission" date="2016-10" db="EMBL/GenBank/DDBJ databases">
        <authorList>
            <person name="de Groot N.N."/>
        </authorList>
    </citation>
    <scope>NUCLEOTIDE SEQUENCE [LARGE SCALE GENOMIC DNA]</scope>
    <source>
        <strain evidence="2 3">DSM 43357</strain>
    </source>
</reference>
<proteinExistence type="predicted"/>
<protein>
    <submittedName>
        <fullName evidence="2">Uncharacterized protein</fullName>
    </submittedName>
</protein>
<evidence type="ECO:0000256" key="1">
    <source>
        <dbReference type="SAM" id="Phobius"/>
    </source>
</evidence>
<keyword evidence="1" id="KW-1133">Transmembrane helix</keyword>
<keyword evidence="1" id="KW-0812">Transmembrane</keyword>
<dbReference type="RefSeq" id="WP_091099746.1">
    <property type="nucleotide sequence ID" value="NZ_FOBF01000004.1"/>
</dbReference>
<gene>
    <name evidence="2" type="ORF">SAMN05660976_01906</name>
</gene>
<name>A0A1H7N477_9ACTN</name>
<keyword evidence="1" id="KW-0472">Membrane</keyword>
<dbReference type="AlphaFoldDB" id="A0A1H7N477"/>
<dbReference type="Proteomes" id="UP000198953">
    <property type="component" value="Unassembled WGS sequence"/>
</dbReference>
<organism evidence="2 3">
    <name type="scientific">Nonomuraea pusilla</name>
    <dbReference type="NCBI Taxonomy" id="46177"/>
    <lineage>
        <taxon>Bacteria</taxon>
        <taxon>Bacillati</taxon>
        <taxon>Actinomycetota</taxon>
        <taxon>Actinomycetes</taxon>
        <taxon>Streptosporangiales</taxon>
        <taxon>Streptosporangiaceae</taxon>
        <taxon>Nonomuraea</taxon>
    </lineage>
</organism>
<accession>A0A1H7N477</accession>
<evidence type="ECO:0000313" key="3">
    <source>
        <dbReference type="Proteomes" id="UP000198953"/>
    </source>
</evidence>